<evidence type="ECO:0000256" key="2">
    <source>
        <dbReference type="SAM" id="Phobius"/>
    </source>
</evidence>
<proteinExistence type="predicted"/>
<dbReference type="EMBL" id="QZWG01000007">
    <property type="protein sequence ID" value="RZC02812.1"/>
    <property type="molecule type" value="Genomic_DNA"/>
</dbReference>
<organism evidence="3 4">
    <name type="scientific">Glycine soja</name>
    <name type="common">Wild soybean</name>
    <dbReference type="NCBI Taxonomy" id="3848"/>
    <lineage>
        <taxon>Eukaryota</taxon>
        <taxon>Viridiplantae</taxon>
        <taxon>Streptophyta</taxon>
        <taxon>Embryophyta</taxon>
        <taxon>Tracheophyta</taxon>
        <taxon>Spermatophyta</taxon>
        <taxon>Magnoliopsida</taxon>
        <taxon>eudicotyledons</taxon>
        <taxon>Gunneridae</taxon>
        <taxon>Pentapetalae</taxon>
        <taxon>rosids</taxon>
        <taxon>fabids</taxon>
        <taxon>Fabales</taxon>
        <taxon>Fabaceae</taxon>
        <taxon>Papilionoideae</taxon>
        <taxon>50 kb inversion clade</taxon>
        <taxon>NPAAA clade</taxon>
        <taxon>indigoferoid/millettioid clade</taxon>
        <taxon>Phaseoleae</taxon>
        <taxon>Glycine</taxon>
        <taxon>Glycine subgen. Soja</taxon>
    </lineage>
</organism>
<keyword evidence="2" id="KW-0812">Transmembrane</keyword>
<dbReference type="GO" id="GO:0005739">
    <property type="term" value="C:mitochondrion"/>
    <property type="evidence" value="ECO:0007669"/>
    <property type="project" value="TreeGrafter"/>
</dbReference>
<feature type="transmembrane region" description="Helical" evidence="2">
    <location>
        <begin position="180"/>
        <end position="203"/>
    </location>
</feature>
<dbReference type="PANTHER" id="PTHR47868:SF2">
    <property type="entry name" value="OS05G0457700 PROTEIN"/>
    <property type="match status" value="1"/>
</dbReference>
<name>A0A445JWD2_GLYSO</name>
<evidence type="ECO:0000313" key="4">
    <source>
        <dbReference type="Proteomes" id="UP000289340"/>
    </source>
</evidence>
<protein>
    <submittedName>
        <fullName evidence="3">Uncharacterized protein</fullName>
    </submittedName>
</protein>
<keyword evidence="2" id="KW-0472">Membrane</keyword>
<reference evidence="3 4" key="1">
    <citation type="submission" date="2018-09" db="EMBL/GenBank/DDBJ databases">
        <title>A high-quality reference genome of wild soybean provides a powerful tool to mine soybean genomes.</title>
        <authorList>
            <person name="Xie M."/>
            <person name="Chung C.Y.L."/>
            <person name="Li M.-W."/>
            <person name="Wong F.-L."/>
            <person name="Chan T.-F."/>
            <person name="Lam H.-M."/>
        </authorList>
    </citation>
    <scope>NUCLEOTIDE SEQUENCE [LARGE SCALE GENOMIC DNA]</scope>
    <source>
        <strain evidence="4">cv. W05</strain>
        <tissue evidence="3">Hypocotyl of etiolated seedlings</tissue>
    </source>
</reference>
<dbReference type="Proteomes" id="UP000289340">
    <property type="component" value="Chromosome 7"/>
</dbReference>
<evidence type="ECO:0000256" key="1">
    <source>
        <dbReference type="SAM" id="MobiDB-lite"/>
    </source>
</evidence>
<gene>
    <name evidence="3" type="ORF">D0Y65_017766</name>
</gene>
<dbReference type="EMBL" id="QZWG01000007">
    <property type="protein sequence ID" value="RZC02813.1"/>
    <property type="molecule type" value="Genomic_DNA"/>
</dbReference>
<sequence length="204" mass="22967">GSFGNLPEEGSFGKFPEEGSSSRTIYSSGRRFFRMNNLFYRKNLLPKNFRKKVLPDEQFVLPKEPSSGSFSGRRVSSSSTALTANPLFPTRFSPIPASSFRPFTNGLELVANMVVLDAIKMINDALRQWRTERSLGAFRMGLSVLKICITDELTEGKEPKLENSNGMAVLAMSTLLFESYLLCDCLVTCVFVLMLELNFFWMIL</sequence>
<comment type="caution">
    <text evidence="3">The sequence shown here is derived from an EMBL/GenBank/DDBJ whole genome shotgun (WGS) entry which is preliminary data.</text>
</comment>
<keyword evidence="4" id="KW-1185">Reference proteome</keyword>
<evidence type="ECO:0000313" key="3">
    <source>
        <dbReference type="EMBL" id="RZC02812.1"/>
    </source>
</evidence>
<dbReference type="AlphaFoldDB" id="A0A445JWD2"/>
<dbReference type="PANTHER" id="PTHR47868">
    <property type="entry name" value="OS05G0457700 PROTEIN"/>
    <property type="match status" value="1"/>
</dbReference>
<feature type="non-terminal residue" evidence="3">
    <location>
        <position position="1"/>
    </location>
</feature>
<feature type="region of interest" description="Disordered" evidence="1">
    <location>
        <begin position="1"/>
        <end position="22"/>
    </location>
</feature>
<keyword evidence="2" id="KW-1133">Transmembrane helix</keyword>
<accession>A0A445JWD2</accession>